<feature type="domain" description="NB-ARC" evidence="6">
    <location>
        <begin position="198"/>
        <end position="354"/>
    </location>
</feature>
<dbReference type="Pfam" id="PF23559">
    <property type="entry name" value="WHD_DRP"/>
    <property type="match status" value="1"/>
</dbReference>
<sequence>MAELIAGAFFTASFERFFNMIISGEVLKFVSGRKLDDGMLKKFKTMLLSVKALLNDAEKKQISDPDVRQWLDELKDTMYHAEDLAYEIETEALRCKIEGGQSGSRIFQVFNFSSRFNIKNLEDRIVEIFHTLEGIVNQKDLFGLITSEVVRQNRSSSSSPQLLPVEEESEIYGREQDKAVIIRLLLSDDHDDVVGGDNKISVIPIVGMGGIGKTTLAQLVYNDVNVIKKFNLKAWVTVSTEFDVFTLTKTIFELITKQKDCGIKHPEQLQYELKNVIQGKKFLFVLDDVWNEDYNLWDNLRSQFAFGASGSRIIVTTRSKIIGSMMGGIIPNLELGTISDEDSWQLFAKYAFQKIIDRSALQEFEEIGKKIVGKCNGLPLAIKSLGGLLCSKNHIHEWEEILNSDTWKLKQCNILPALWLSYNYLPAHLKWCFAYCSIFPKDFKIEKERLILLWMAEDLLQPQQNMTLEEIGEKYFNDLASRSFFHHHKYGYFTMHDLVNDLATFVSREFCLRLDDDCPKVLTEKTRHLSYMTFKSHDTKRLTEYLSKNKVLRTLLFEYLMPEQFSANLEQYLKGMRCLRVLSLSARTIVVNTRADSNLIPITTALDLIGNLKFLRYLNLSSTDIKELSDTICTLYNLQTFLLRGCKNLYRLSRSIGKLKHLRRLDLLVCCNLKEIPDALCDLYNLRTLNLSHCISLSSLPTNMSRLVNLHYLNFSDTEVTEMPPQMCKLKHLQCLTPAFLVDKNGGCNIRELGNLQDLRGSLAIKNLENIVNVGDVREVKLKDSRYITKVELEWCGETDDSEKAREVLDGLQPHTNVQRLRITNYQGTSFPSWVGHQSFSHIVSLSLSRCRNCYLLPPLGQLPSLKNLDICGFEMVERIGDEFYYSCGSNSSSGSSSMINAPVLVPFKSLESLRLSGFSELREWKEWSLTMGGDVGGGEGTGAFPELKMLSLKDCPKINGDCLHCNLPSSTTLVIWCGCQQLMASLPSHQLPWLGHLRLDNCSDVVSFPPQGGLPSNIHTIHIFACVNLESLTKQGWPSNLKLLCINHCKNLFLDVDSFPEEGQLPATLTGLKLQWLPNLKSLNGKALRDLVCLERLIINYCDQLQCLPEERLPDSLSRLKITSSRRSCLTDRCKRDTGEDWPKIAHIPRINISNGRGGVSIDSDEEYFSFDDKY</sequence>
<keyword evidence="1" id="KW-0433">Leucine-rich repeat</keyword>
<dbReference type="Gene3D" id="1.10.10.10">
    <property type="entry name" value="Winged helix-like DNA-binding domain superfamily/Winged helix DNA-binding domain"/>
    <property type="match status" value="1"/>
</dbReference>
<dbReference type="InterPro" id="IPR032675">
    <property type="entry name" value="LRR_dom_sf"/>
</dbReference>
<dbReference type="RefSeq" id="XP_048330394.2">
    <property type="nucleotide sequence ID" value="XM_048474437.2"/>
</dbReference>
<evidence type="ECO:0000259" key="7">
    <source>
        <dbReference type="Pfam" id="PF18052"/>
    </source>
</evidence>
<dbReference type="InterPro" id="IPR036388">
    <property type="entry name" value="WH-like_DNA-bd_sf"/>
</dbReference>
<dbReference type="InterPro" id="IPR002182">
    <property type="entry name" value="NB-ARC"/>
</dbReference>
<evidence type="ECO:0000313" key="12">
    <source>
        <dbReference type="RefSeq" id="XP_048330396.2"/>
    </source>
</evidence>
<evidence type="ECO:0000256" key="3">
    <source>
        <dbReference type="ARBA" id="ARBA00022741"/>
    </source>
</evidence>
<name>A0ABM3IKN7_ZIZJJ</name>
<evidence type="ECO:0000256" key="4">
    <source>
        <dbReference type="ARBA" id="ARBA00022821"/>
    </source>
</evidence>
<dbReference type="Gene3D" id="1.20.5.4130">
    <property type="match status" value="1"/>
</dbReference>
<feature type="domain" description="R13L1/DRL21-like LRR repeat region" evidence="9">
    <location>
        <begin position="750"/>
        <end position="872"/>
    </location>
</feature>
<evidence type="ECO:0000259" key="9">
    <source>
        <dbReference type="Pfam" id="PF25019"/>
    </source>
</evidence>
<keyword evidence="2" id="KW-0677">Repeat</keyword>
<dbReference type="Pfam" id="PF18052">
    <property type="entry name" value="Rx_N"/>
    <property type="match status" value="1"/>
</dbReference>
<dbReference type="Gene3D" id="3.40.50.300">
    <property type="entry name" value="P-loop containing nucleotide triphosphate hydrolases"/>
    <property type="match status" value="1"/>
</dbReference>
<dbReference type="Gene3D" id="1.10.8.430">
    <property type="entry name" value="Helical domain of apoptotic protease-activating factors"/>
    <property type="match status" value="1"/>
</dbReference>
<keyword evidence="5" id="KW-0067">ATP-binding</keyword>
<dbReference type="SUPFAM" id="SSF52540">
    <property type="entry name" value="P-loop containing nucleoside triphosphate hydrolases"/>
    <property type="match status" value="1"/>
</dbReference>
<evidence type="ECO:0000256" key="2">
    <source>
        <dbReference type="ARBA" id="ARBA00022737"/>
    </source>
</evidence>
<dbReference type="Proteomes" id="UP001652623">
    <property type="component" value="Chromosome 2"/>
</dbReference>
<proteinExistence type="predicted"/>
<evidence type="ECO:0000256" key="5">
    <source>
        <dbReference type="ARBA" id="ARBA00022840"/>
    </source>
</evidence>
<dbReference type="Pfam" id="PF25019">
    <property type="entry name" value="LRR_R13L1-DRL21"/>
    <property type="match status" value="1"/>
</dbReference>
<dbReference type="RefSeq" id="XP_060670753.1">
    <property type="nucleotide sequence ID" value="XM_060814770.1"/>
</dbReference>
<evidence type="ECO:0000313" key="13">
    <source>
        <dbReference type="RefSeq" id="XP_060670752.1"/>
    </source>
</evidence>
<dbReference type="GeneID" id="125422509"/>
<dbReference type="SUPFAM" id="SSF52058">
    <property type="entry name" value="L domain-like"/>
    <property type="match status" value="1"/>
</dbReference>
<evidence type="ECO:0000313" key="10">
    <source>
        <dbReference type="Proteomes" id="UP001652623"/>
    </source>
</evidence>
<feature type="domain" description="Disease resistance protein winged helix" evidence="8">
    <location>
        <begin position="438"/>
        <end position="503"/>
    </location>
</feature>
<dbReference type="RefSeq" id="XP_048330396.2">
    <property type="nucleotide sequence ID" value="XM_048474439.2"/>
</dbReference>
<dbReference type="RefSeq" id="XP_060670752.1">
    <property type="nucleotide sequence ID" value="XM_060814769.1"/>
</dbReference>
<reference evidence="10 11" key="1">
    <citation type="submission" date="2025-05" db="UniProtKB">
        <authorList>
            <consortium name="RefSeq"/>
        </authorList>
    </citation>
    <scope>IDENTIFICATION</scope>
    <source>
        <tissue evidence="11 12">Seedling</tissue>
    </source>
</reference>
<keyword evidence="3" id="KW-0547">Nucleotide-binding</keyword>
<dbReference type="Gene3D" id="3.80.10.10">
    <property type="entry name" value="Ribonuclease Inhibitor"/>
    <property type="match status" value="3"/>
</dbReference>
<accession>A0ABM3IKN7</accession>
<dbReference type="PRINTS" id="PR00364">
    <property type="entry name" value="DISEASERSIST"/>
</dbReference>
<evidence type="ECO:0000313" key="14">
    <source>
        <dbReference type="RefSeq" id="XP_060670753.1"/>
    </source>
</evidence>
<dbReference type="InterPro" id="IPR027417">
    <property type="entry name" value="P-loop_NTPase"/>
</dbReference>
<dbReference type="Pfam" id="PF00931">
    <property type="entry name" value="NB-ARC"/>
    <property type="match status" value="1"/>
</dbReference>
<dbReference type="SUPFAM" id="SSF52047">
    <property type="entry name" value="RNI-like"/>
    <property type="match status" value="1"/>
</dbReference>
<dbReference type="InterPro" id="IPR042197">
    <property type="entry name" value="Apaf_helical"/>
</dbReference>
<evidence type="ECO:0000313" key="11">
    <source>
        <dbReference type="RefSeq" id="XP_048330394.2"/>
    </source>
</evidence>
<keyword evidence="4" id="KW-0611">Plant defense</keyword>
<gene>
    <name evidence="11 12 13 14" type="primary">LOC125422509</name>
</gene>
<organism evidence="10 12">
    <name type="scientific">Ziziphus jujuba</name>
    <name type="common">Chinese jujube</name>
    <name type="synonym">Ziziphus sativa</name>
    <dbReference type="NCBI Taxonomy" id="326968"/>
    <lineage>
        <taxon>Eukaryota</taxon>
        <taxon>Viridiplantae</taxon>
        <taxon>Streptophyta</taxon>
        <taxon>Embryophyta</taxon>
        <taxon>Tracheophyta</taxon>
        <taxon>Spermatophyta</taxon>
        <taxon>Magnoliopsida</taxon>
        <taxon>eudicotyledons</taxon>
        <taxon>Gunneridae</taxon>
        <taxon>Pentapetalae</taxon>
        <taxon>rosids</taxon>
        <taxon>fabids</taxon>
        <taxon>Rosales</taxon>
        <taxon>Rhamnaceae</taxon>
        <taxon>Paliureae</taxon>
        <taxon>Ziziphus</taxon>
    </lineage>
</organism>
<dbReference type="InterPro" id="IPR058922">
    <property type="entry name" value="WHD_DRP"/>
</dbReference>
<dbReference type="InterPro" id="IPR041118">
    <property type="entry name" value="Rx_N"/>
</dbReference>
<dbReference type="PANTHER" id="PTHR36766">
    <property type="entry name" value="PLANT BROAD-SPECTRUM MILDEW RESISTANCE PROTEIN RPW8"/>
    <property type="match status" value="1"/>
</dbReference>
<evidence type="ECO:0000259" key="6">
    <source>
        <dbReference type="Pfam" id="PF00931"/>
    </source>
</evidence>
<protein>
    <submittedName>
        <fullName evidence="11 12">Disease resistance RPP13-like protein 1</fullName>
    </submittedName>
</protein>
<evidence type="ECO:0000256" key="1">
    <source>
        <dbReference type="ARBA" id="ARBA00022614"/>
    </source>
</evidence>
<keyword evidence="10" id="KW-1185">Reference proteome</keyword>
<evidence type="ECO:0000259" key="8">
    <source>
        <dbReference type="Pfam" id="PF23559"/>
    </source>
</evidence>
<feature type="domain" description="Disease resistance N-terminal" evidence="7">
    <location>
        <begin position="33"/>
        <end position="104"/>
    </location>
</feature>
<dbReference type="PANTHER" id="PTHR36766:SF40">
    <property type="entry name" value="DISEASE RESISTANCE PROTEIN RGA3"/>
    <property type="match status" value="1"/>
</dbReference>
<dbReference type="InterPro" id="IPR056789">
    <property type="entry name" value="LRR_R13L1-DRL21"/>
</dbReference>